<organism evidence="1 2">
    <name type="scientific">Clostridium thermosuccinogenes</name>
    <dbReference type="NCBI Taxonomy" id="84032"/>
    <lineage>
        <taxon>Bacteria</taxon>
        <taxon>Bacillati</taxon>
        <taxon>Bacillota</taxon>
        <taxon>Clostridia</taxon>
        <taxon>Eubacteriales</taxon>
        <taxon>Clostridiaceae</taxon>
        <taxon>Clostridium</taxon>
    </lineage>
</organism>
<dbReference type="EMBL" id="NIOJ01000002">
    <property type="protein sequence ID" value="PNU01371.1"/>
    <property type="molecule type" value="Genomic_DNA"/>
</dbReference>
<dbReference type="RefSeq" id="WP_103079951.1">
    <property type="nucleotide sequence ID" value="NZ_CP021850.1"/>
</dbReference>
<accession>A0A2K2F477</accession>
<dbReference type="OrthoDB" id="5430844at2"/>
<comment type="caution">
    <text evidence="1">The sequence shown here is derived from an EMBL/GenBank/DDBJ whole genome shotgun (WGS) entry which is preliminary data.</text>
</comment>
<reference evidence="1 2" key="1">
    <citation type="submission" date="2017-06" db="EMBL/GenBank/DDBJ databases">
        <title>Investigating the central metabolism of Clostridium thermosuccinogenes.</title>
        <authorList>
            <person name="Koendjbiharie J.G."/>
            <person name="van Kranenburg R."/>
        </authorList>
    </citation>
    <scope>NUCLEOTIDE SEQUENCE [LARGE SCALE GENOMIC DNA]</scope>
    <source>
        <strain evidence="1 2">DSM 5806</strain>
    </source>
</reference>
<gene>
    <name evidence="1" type="ORF">CDQ84_01515</name>
</gene>
<dbReference type="Gene3D" id="3.40.50.300">
    <property type="entry name" value="P-loop containing nucleotide triphosphate hydrolases"/>
    <property type="match status" value="1"/>
</dbReference>
<sequence length="319" mass="35703">MIYAKDKKQEYVYSIYGLNIASEIPMPELPAIDKKTMEGIDASVALGKANGNIEDGVVINEFLKVSGREFYLHIEGTARYYVADGSRIIVEPETWDDMDELKTFLLGSCLGMLMYQRDIVAMHGSGVMVDGQGIIITGHTGAGKSTLTSALRKEGCKFLADDISALTMDDDGSILMHPACPQAKLCRDAMVRMGYNPDEYKKTDNFRDKYIIPLKKHFLGNPVPLDGIFEIKTGDVDRMEVMEVTGIEKIRLVLRNIYRIEIIRYLGLKPSYFQKCLVLASRVPMYSITRPKSCFTVDEQARLIRSTLAGLKGSRSKNV</sequence>
<dbReference type="InterPro" id="IPR027417">
    <property type="entry name" value="P-loop_NTPase"/>
</dbReference>
<evidence type="ECO:0000313" key="1">
    <source>
        <dbReference type="EMBL" id="PNU01371.1"/>
    </source>
</evidence>
<name>A0A2K2F477_9CLOT</name>
<dbReference type="SUPFAM" id="SSF53795">
    <property type="entry name" value="PEP carboxykinase-like"/>
    <property type="match status" value="1"/>
</dbReference>
<evidence type="ECO:0000313" key="2">
    <source>
        <dbReference type="Proteomes" id="UP000236151"/>
    </source>
</evidence>
<keyword evidence="2" id="KW-1185">Reference proteome</keyword>
<evidence type="ECO:0008006" key="3">
    <source>
        <dbReference type="Google" id="ProtNLM"/>
    </source>
</evidence>
<dbReference type="Proteomes" id="UP000236151">
    <property type="component" value="Unassembled WGS sequence"/>
</dbReference>
<dbReference type="KEGG" id="cthd:CDO33_04215"/>
<protein>
    <recommendedName>
        <fullName evidence="3">HPr kinase/phosphorylase C-terminal domain-containing protein</fullName>
    </recommendedName>
</protein>
<dbReference type="AlphaFoldDB" id="A0A2K2F477"/>
<proteinExistence type="predicted"/>